<organism evidence="7 8">
    <name type="scientific">[Emmonsia] crescens</name>
    <dbReference type="NCBI Taxonomy" id="73230"/>
    <lineage>
        <taxon>Eukaryota</taxon>
        <taxon>Fungi</taxon>
        <taxon>Dikarya</taxon>
        <taxon>Ascomycota</taxon>
        <taxon>Pezizomycotina</taxon>
        <taxon>Eurotiomycetes</taxon>
        <taxon>Eurotiomycetidae</taxon>
        <taxon>Onygenales</taxon>
        <taxon>Ajellomycetaceae</taxon>
        <taxon>Emergomyces</taxon>
    </lineage>
</organism>
<dbReference type="AlphaFoldDB" id="A0A0G2IDG5"/>
<comment type="similarity">
    <text evidence="2">Belongs to the cytochrome P450 family.</text>
</comment>
<dbReference type="OrthoDB" id="3366823at2759"/>
<dbReference type="InterPro" id="IPR053007">
    <property type="entry name" value="CYP450_monoxygenase_sec-met"/>
</dbReference>
<proteinExistence type="inferred from homology"/>
<dbReference type="VEuPathDB" id="FungiDB:EMCG_05668"/>
<dbReference type="SUPFAM" id="SSF48264">
    <property type="entry name" value="Cytochrome P450"/>
    <property type="match status" value="1"/>
</dbReference>
<dbReference type="CDD" id="cd11040">
    <property type="entry name" value="CYP7_CYP8-like"/>
    <property type="match status" value="1"/>
</dbReference>
<evidence type="ECO:0000256" key="2">
    <source>
        <dbReference type="ARBA" id="ARBA00010617"/>
    </source>
</evidence>
<dbReference type="PRINTS" id="PR00465">
    <property type="entry name" value="EP450IV"/>
</dbReference>
<evidence type="ECO:0000256" key="1">
    <source>
        <dbReference type="ARBA" id="ARBA00001971"/>
    </source>
</evidence>
<dbReference type="Gene3D" id="1.10.630.10">
    <property type="entry name" value="Cytochrome P450"/>
    <property type="match status" value="1"/>
</dbReference>
<dbReference type="GO" id="GO:0004497">
    <property type="term" value="F:monooxygenase activity"/>
    <property type="evidence" value="ECO:0007669"/>
    <property type="project" value="InterPro"/>
</dbReference>
<dbReference type="InterPro" id="IPR002403">
    <property type="entry name" value="Cyt_P450_E_grp-IV"/>
</dbReference>
<keyword evidence="6" id="KW-0349">Heme</keyword>
<evidence type="ECO:0000256" key="5">
    <source>
        <dbReference type="ARBA" id="ARBA00023004"/>
    </source>
</evidence>
<name>A0A0G2IDG5_9EURO</name>
<accession>A0A0G2IDG5</accession>
<keyword evidence="5 6" id="KW-0408">Iron</keyword>
<dbReference type="PANTHER" id="PTHR47582">
    <property type="entry name" value="P450, PUTATIVE (EUROFUNG)-RELATED"/>
    <property type="match status" value="1"/>
</dbReference>
<dbReference type="PANTHER" id="PTHR47582:SF1">
    <property type="entry name" value="P450, PUTATIVE (EUROFUNG)-RELATED"/>
    <property type="match status" value="1"/>
</dbReference>
<dbReference type="GO" id="GO:0020037">
    <property type="term" value="F:heme binding"/>
    <property type="evidence" value="ECO:0007669"/>
    <property type="project" value="InterPro"/>
</dbReference>
<sequence length="508" mass="56267">MTSPLVLAFGFVTAAYAFLAALLHFTQDSKEPPVIADSIPFLSPLLGFILGMQEFLMKLRNKYNLPIYTLRMPGQRIYIVNSPSLVPPLQQLIKTVAFIPIEAQALKGVMGVGPAGNDIIGSDKMFEKDSYLSTFVPSIHPALSPGTALNALSCAAARSLSESLENISENGPATVELFSWARDETFKAITGSIYGPKNPFRDPALKKAWFTFEPDILTHMIGVWPSLLARKSLHAREHVIIPAFEKYFAENSHHQGSLLVQCRYEHNTSHGIQGRDIAATEVGQMIASLNNSMSSTFWMVYYVFSDPVVLDECRTEVEQLVQLDDNGVQTIDLAKIKSSCPILFSTWQETLRYMHIGVIARVVVEDTMLDNKYLLKKGASVLTATSVQHSDKAAWGPTVSNFDHRRFVSQPGEKRKSPGAFRPFGGGTNLCPGRHFITAEILSLVALLLLRFDLKPETKNGKWIQPRTEMSVTASMPTPKDEMLVKLVPRGKQKGRVNISTSSTGQFY</sequence>
<protein>
    <recommendedName>
        <fullName evidence="9">Cytochrome P450 oxidoreductase</fullName>
    </recommendedName>
</protein>
<dbReference type="InterPro" id="IPR001128">
    <property type="entry name" value="Cyt_P450"/>
</dbReference>
<comment type="caution">
    <text evidence="7">The sequence shown here is derived from an EMBL/GenBank/DDBJ whole genome shotgun (WGS) entry which is preliminary data.</text>
</comment>
<gene>
    <name evidence="7" type="ORF">EMCG_05668</name>
</gene>
<evidence type="ECO:0000256" key="3">
    <source>
        <dbReference type="ARBA" id="ARBA00022723"/>
    </source>
</evidence>
<comment type="cofactor">
    <cofactor evidence="1 6">
        <name>heme</name>
        <dbReference type="ChEBI" id="CHEBI:30413"/>
    </cofactor>
</comment>
<dbReference type="GO" id="GO:0005506">
    <property type="term" value="F:iron ion binding"/>
    <property type="evidence" value="ECO:0007669"/>
    <property type="project" value="InterPro"/>
</dbReference>
<reference evidence="8" key="1">
    <citation type="journal article" date="2015" name="PLoS Genet.">
        <title>The dynamic genome and transcriptome of the human fungal pathogen Blastomyces and close relative Emmonsia.</title>
        <authorList>
            <person name="Munoz J.F."/>
            <person name="Gauthier G.M."/>
            <person name="Desjardins C.A."/>
            <person name="Gallo J.E."/>
            <person name="Holder J."/>
            <person name="Sullivan T.D."/>
            <person name="Marty A.J."/>
            <person name="Carmen J.C."/>
            <person name="Chen Z."/>
            <person name="Ding L."/>
            <person name="Gujja S."/>
            <person name="Magrini V."/>
            <person name="Misas E."/>
            <person name="Mitreva M."/>
            <person name="Priest M."/>
            <person name="Saif S."/>
            <person name="Whiston E.A."/>
            <person name="Young S."/>
            <person name="Zeng Q."/>
            <person name="Goldman W.E."/>
            <person name="Mardis E.R."/>
            <person name="Taylor J.W."/>
            <person name="McEwen J.G."/>
            <person name="Clay O.K."/>
            <person name="Klein B.S."/>
            <person name="Cuomo C.A."/>
        </authorList>
    </citation>
    <scope>NUCLEOTIDE SEQUENCE [LARGE SCALE GENOMIC DNA]</scope>
    <source>
        <strain evidence="8">UAMH 3008</strain>
    </source>
</reference>
<evidence type="ECO:0000256" key="4">
    <source>
        <dbReference type="ARBA" id="ARBA00023002"/>
    </source>
</evidence>
<keyword evidence="3 6" id="KW-0479">Metal-binding</keyword>
<dbReference type="EMBL" id="LCZI01000060">
    <property type="protein sequence ID" value="KKZ68722.1"/>
    <property type="molecule type" value="Genomic_DNA"/>
</dbReference>
<keyword evidence="4" id="KW-0560">Oxidoreductase</keyword>
<dbReference type="Pfam" id="PF00067">
    <property type="entry name" value="p450"/>
    <property type="match status" value="1"/>
</dbReference>
<evidence type="ECO:0008006" key="9">
    <source>
        <dbReference type="Google" id="ProtNLM"/>
    </source>
</evidence>
<evidence type="ECO:0000256" key="6">
    <source>
        <dbReference type="PIRSR" id="PIRSR602403-1"/>
    </source>
</evidence>
<feature type="binding site" description="axial binding residue" evidence="6">
    <location>
        <position position="431"/>
    </location>
    <ligand>
        <name>heme</name>
        <dbReference type="ChEBI" id="CHEBI:30413"/>
    </ligand>
    <ligandPart>
        <name>Fe</name>
        <dbReference type="ChEBI" id="CHEBI:18248"/>
    </ligandPart>
</feature>
<evidence type="ECO:0000313" key="7">
    <source>
        <dbReference type="EMBL" id="KKZ68722.1"/>
    </source>
</evidence>
<evidence type="ECO:0000313" key="8">
    <source>
        <dbReference type="Proteomes" id="UP000034164"/>
    </source>
</evidence>
<dbReference type="InterPro" id="IPR036396">
    <property type="entry name" value="Cyt_P450_sf"/>
</dbReference>
<dbReference type="Proteomes" id="UP000034164">
    <property type="component" value="Unassembled WGS sequence"/>
</dbReference>
<dbReference type="GO" id="GO:0016705">
    <property type="term" value="F:oxidoreductase activity, acting on paired donors, with incorporation or reduction of molecular oxygen"/>
    <property type="evidence" value="ECO:0007669"/>
    <property type="project" value="InterPro"/>
</dbReference>